<dbReference type="Pfam" id="PF04069">
    <property type="entry name" value="OpuAC"/>
    <property type="match status" value="1"/>
</dbReference>
<evidence type="ECO:0000256" key="1">
    <source>
        <dbReference type="ARBA" id="ARBA00004236"/>
    </source>
</evidence>
<evidence type="ECO:0000256" key="2">
    <source>
        <dbReference type="ARBA" id="ARBA00022448"/>
    </source>
</evidence>
<dbReference type="SUPFAM" id="SSF53850">
    <property type="entry name" value="Periplasmic binding protein-like II"/>
    <property type="match status" value="1"/>
</dbReference>
<accession>A0ABT4D758</accession>
<feature type="chain" id="PRO_5046468454" evidence="5">
    <location>
        <begin position="23"/>
        <end position="298"/>
    </location>
</feature>
<comment type="subcellular location">
    <subcellularLocation>
        <location evidence="1">Cell membrane</location>
    </subcellularLocation>
</comment>
<sequence>MFKHIKSSILLILIVSIFVGCGATTKQGTENKNTTDEIVENKNATITFGVTPWSSTVPPTQIAKKILQDMGYTVKEISADAGGVYAGLSTGDIDVFMDAWLPDMHKNYMKKFGTNIDDVSVSYPNGELGWVVPTYVKDVNSIEDIKGKESQFGGKIYGIEEGAGMTMTSKEMIKAYGLDLQYVASSEGGMLAQASKLIKDKKPVIFLGWRPHPMFVNYDLKVLKDPKGYFKASEVHVLTHKGLKNKAPEAYAFLSKWNIDVEDIEKMIVEIDGGKAPEDVAAEWIKQHKDKVNAMTGK</sequence>
<keyword evidence="8" id="KW-1185">Reference proteome</keyword>
<evidence type="ECO:0000313" key="7">
    <source>
        <dbReference type="EMBL" id="MCY6958108.1"/>
    </source>
</evidence>
<reference evidence="7" key="1">
    <citation type="submission" date="2022-12" db="EMBL/GenBank/DDBJ databases">
        <title>Clostridium sp. nov., isolated from industrial wastewater.</title>
        <authorList>
            <person name="Jiayan W."/>
        </authorList>
    </citation>
    <scope>NUCLEOTIDE SEQUENCE</scope>
    <source>
        <strain evidence="7">ZC22-4</strain>
    </source>
</reference>
<dbReference type="Gene3D" id="3.40.190.100">
    <property type="entry name" value="Glycine betaine-binding periplasmic protein, domain 2"/>
    <property type="match status" value="1"/>
</dbReference>
<name>A0ABT4D758_9CLOT</name>
<organism evidence="7 8">
    <name type="scientific">Clostridium brassicae</name>
    <dbReference type="NCBI Taxonomy" id="2999072"/>
    <lineage>
        <taxon>Bacteria</taxon>
        <taxon>Bacillati</taxon>
        <taxon>Bacillota</taxon>
        <taxon>Clostridia</taxon>
        <taxon>Eubacteriales</taxon>
        <taxon>Clostridiaceae</taxon>
        <taxon>Clostridium</taxon>
    </lineage>
</organism>
<evidence type="ECO:0000313" key="8">
    <source>
        <dbReference type="Proteomes" id="UP001144612"/>
    </source>
</evidence>
<proteinExistence type="predicted"/>
<dbReference type="RefSeq" id="WP_268060517.1">
    <property type="nucleotide sequence ID" value="NZ_JAPQFJ010000004.1"/>
</dbReference>
<dbReference type="PANTHER" id="PTHR47737">
    <property type="entry name" value="GLYCINE BETAINE/PROLINE BETAINE TRANSPORT SYSTEM PERMEASE PROTEIN PROW"/>
    <property type="match status" value="1"/>
</dbReference>
<evidence type="ECO:0000256" key="3">
    <source>
        <dbReference type="ARBA" id="ARBA00022475"/>
    </source>
</evidence>
<evidence type="ECO:0000256" key="5">
    <source>
        <dbReference type="SAM" id="SignalP"/>
    </source>
</evidence>
<dbReference type="CDD" id="cd13639">
    <property type="entry name" value="PBP2_OpuAC_like"/>
    <property type="match status" value="1"/>
</dbReference>
<dbReference type="PANTHER" id="PTHR47737:SF1">
    <property type="entry name" value="GLYCINE BETAINE_PROLINE BETAINE TRANSPORT SYSTEM PERMEASE PROTEIN PROW"/>
    <property type="match status" value="1"/>
</dbReference>
<gene>
    <name evidence="7" type="ORF">OW729_05735</name>
</gene>
<evidence type="ECO:0000256" key="4">
    <source>
        <dbReference type="ARBA" id="ARBA00023136"/>
    </source>
</evidence>
<evidence type="ECO:0000259" key="6">
    <source>
        <dbReference type="Pfam" id="PF04069"/>
    </source>
</evidence>
<feature type="domain" description="ABC-type glycine betaine transport system substrate-binding" evidence="6">
    <location>
        <begin position="44"/>
        <end position="287"/>
    </location>
</feature>
<keyword evidence="4" id="KW-0472">Membrane</keyword>
<keyword evidence="2" id="KW-0813">Transport</keyword>
<dbReference type="InterPro" id="IPR007210">
    <property type="entry name" value="ABC_Gly_betaine_transp_sub-bd"/>
</dbReference>
<protein>
    <submittedName>
        <fullName evidence="7">Glycine betaine ABC transporter substrate-binding protein</fullName>
    </submittedName>
</protein>
<feature type="signal peptide" evidence="5">
    <location>
        <begin position="1"/>
        <end position="22"/>
    </location>
</feature>
<dbReference type="PROSITE" id="PS51257">
    <property type="entry name" value="PROKAR_LIPOPROTEIN"/>
    <property type="match status" value="1"/>
</dbReference>
<keyword evidence="3" id="KW-1003">Cell membrane</keyword>
<dbReference type="Proteomes" id="UP001144612">
    <property type="component" value="Unassembled WGS sequence"/>
</dbReference>
<comment type="caution">
    <text evidence="7">The sequence shown here is derived from an EMBL/GenBank/DDBJ whole genome shotgun (WGS) entry which is preliminary data.</text>
</comment>
<dbReference type="EMBL" id="JAPQFJ010000004">
    <property type="protein sequence ID" value="MCY6958108.1"/>
    <property type="molecule type" value="Genomic_DNA"/>
</dbReference>
<dbReference type="Gene3D" id="3.40.190.10">
    <property type="entry name" value="Periplasmic binding protein-like II"/>
    <property type="match status" value="1"/>
</dbReference>
<keyword evidence="5" id="KW-0732">Signal</keyword>